<organism evidence="2 3">
    <name type="scientific">Acanthosepion pharaonis</name>
    <name type="common">Pharaoh cuttlefish</name>
    <name type="synonym">Sepia pharaonis</name>
    <dbReference type="NCBI Taxonomy" id="158019"/>
    <lineage>
        <taxon>Eukaryota</taxon>
        <taxon>Metazoa</taxon>
        <taxon>Spiralia</taxon>
        <taxon>Lophotrochozoa</taxon>
        <taxon>Mollusca</taxon>
        <taxon>Cephalopoda</taxon>
        <taxon>Coleoidea</taxon>
        <taxon>Decapodiformes</taxon>
        <taxon>Sepiida</taxon>
        <taxon>Sepiina</taxon>
        <taxon>Sepiidae</taxon>
        <taxon>Acanthosepion</taxon>
    </lineage>
</organism>
<keyword evidence="1" id="KW-0812">Transmembrane</keyword>
<evidence type="ECO:0000313" key="2">
    <source>
        <dbReference type="EMBL" id="CAE1303291.1"/>
    </source>
</evidence>
<comment type="caution">
    <text evidence="2">The sequence shown here is derived from an EMBL/GenBank/DDBJ whole genome shotgun (WGS) entry which is preliminary data.</text>
</comment>
<name>A0A812DPH8_ACAPH</name>
<keyword evidence="1" id="KW-0472">Membrane</keyword>
<keyword evidence="1" id="KW-1133">Transmembrane helix</keyword>
<accession>A0A812DPH8</accession>
<evidence type="ECO:0000313" key="3">
    <source>
        <dbReference type="Proteomes" id="UP000597762"/>
    </source>
</evidence>
<keyword evidence="3" id="KW-1185">Reference proteome</keyword>
<sequence>MHTPIIYLSIYLSIYIRPLKKQTGAGKKPCSSICLIFVIPTILTYCDTTLLNKLDIMEVSVDNENTFTHLTTHSYVYLSASLKLYSSFSPFHKLSLILTHISVRLSIYLSIYLSISICVAAFRQGTICTYTPSLIPCLSVYFNLFITLSLC</sequence>
<dbReference type="Proteomes" id="UP000597762">
    <property type="component" value="Unassembled WGS sequence"/>
</dbReference>
<evidence type="ECO:0000256" key="1">
    <source>
        <dbReference type="SAM" id="Phobius"/>
    </source>
</evidence>
<dbReference type="AlphaFoldDB" id="A0A812DPH8"/>
<dbReference type="EMBL" id="CAHIKZ030003702">
    <property type="protein sequence ID" value="CAE1303291.1"/>
    <property type="molecule type" value="Genomic_DNA"/>
</dbReference>
<gene>
    <name evidence="2" type="ORF">SPHA_55498</name>
</gene>
<reference evidence="2" key="1">
    <citation type="submission" date="2021-01" db="EMBL/GenBank/DDBJ databases">
        <authorList>
            <person name="Li R."/>
            <person name="Bekaert M."/>
        </authorList>
    </citation>
    <scope>NUCLEOTIDE SEQUENCE</scope>
    <source>
        <strain evidence="2">Farmed</strain>
    </source>
</reference>
<proteinExistence type="predicted"/>
<protein>
    <submittedName>
        <fullName evidence="2">Uncharacterized protein</fullName>
    </submittedName>
</protein>
<feature type="transmembrane region" description="Helical" evidence="1">
    <location>
        <begin position="105"/>
        <end position="124"/>
    </location>
</feature>
<feature type="transmembrane region" description="Helical" evidence="1">
    <location>
        <begin position="130"/>
        <end position="150"/>
    </location>
</feature>